<dbReference type="Gene3D" id="3.30.60.90">
    <property type="match status" value="1"/>
</dbReference>
<dbReference type="InterPro" id="IPR017930">
    <property type="entry name" value="Myb_dom"/>
</dbReference>
<dbReference type="GO" id="GO:0003682">
    <property type="term" value="F:chromatin binding"/>
    <property type="evidence" value="ECO:0007669"/>
    <property type="project" value="TreeGrafter"/>
</dbReference>
<dbReference type="Gene3D" id="1.10.10.60">
    <property type="entry name" value="Homeodomain-like"/>
    <property type="match status" value="1"/>
</dbReference>
<dbReference type="FunFam" id="3.30.60.90:FF:000013">
    <property type="entry name" value="Transcriptional adapter"/>
    <property type="match status" value="1"/>
</dbReference>
<evidence type="ECO:0000256" key="6">
    <source>
        <dbReference type="ARBA" id="ARBA00023242"/>
    </source>
</evidence>
<gene>
    <name evidence="12" type="ORF">RJ639_033266</name>
</gene>
<dbReference type="GO" id="GO:0006357">
    <property type="term" value="P:regulation of transcription by RNA polymerase II"/>
    <property type="evidence" value="ECO:0007669"/>
    <property type="project" value="TreeGrafter"/>
</dbReference>
<accession>A0AA88WTS3</accession>
<dbReference type="GO" id="GO:0003713">
    <property type="term" value="F:transcription coactivator activity"/>
    <property type="evidence" value="ECO:0007669"/>
    <property type="project" value="TreeGrafter"/>
</dbReference>
<dbReference type="FunFam" id="1.10.10.60:FF:000115">
    <property type="entry name" value="Transcriptional adapter 2"/>
    <property type="match status" value="1"/>
</dbReference>
<dbReference type="PANTHER" id="PTHR12374:SF20">
    <property type="entry name" value="TRANSCRIPTIONAL ADAPTER 2-ALPHA"/>
    <property type="match status" value="1"/>
</dbReference>
<keyword evidence="6" id="KW-0539">Nucleus</keyword>
<feature type="non-terminal residue" evidence="12">
    <location>
        <position position="164"/>
    </location>
</feature>
<dbReference type="GO" id="GO:0005634">
    <property type="term" value="C:nucleus"/>
    <property type="evidence" value="ECO:0007669"/>
    <property type="project" value="UniProtKB-SubCell"/>
</dbReference>
<dbReference type="SUPFAM" id="SSF46689">
    <property type="entry name" value="Homeodomain-like"/>
    <property type="match status" value="1"/>
</dbReference>
<keyword evidence="4" id="KW-0862">Zinc</keyword>
<evidence type="ECO:0000259" key="9">
    <source>
        <dbReference type="PROSITE" id="PS50135"/>
    </source>
</evidence>
<dbReference type="Pfam" id="PF25299">
    <property type="entry name" value="ZZ_ADA2"/>
    <property type="match status" value="1"/>
</dbReference>
<reference evidence="12" key="1">
    <citation type="submission" date="2022-12" db="EMBL/GenBank/DDBJ databases">
        <title>Draft genome assemblies for two species of Escallonia (Escalloniales).</title>
        <authorList>
            <person name="Chanderbali A."/>
            <person name="Dervinis C."/>
            <person name="Anghel I."/>
            <person name="Soltis D."/>
            <person name="Soltis P."/>
            <person name="Zapata F."/>
        </authorList>
    </citation>
    <scope>NUCLEOTIDE SEQUENCE</scope>
    <source>
        <strain evidence="12">UCBG64.0493</strain>
        <tissue evidence="12">Leaf</tissue>
    </source>
</reference>
<feature type="domain" description="HTH myb-type" evidence="11">
    <location>
        <begin position="69"/>
        <end position="116"/>
    </location>
</feature>
<keyword evidence="5" id="KW-0238">DNA-binding</keyword>
<evidence type="ECO:0000256" key="3">
    <source>
        <dbReference type="ARBA" id="ARBA00022771"/>
    </source>
</evidence>
<dbReference type="InterPro" id="IPR001005">
    <property type="entry name" value="SANT/Myb"/>
</dbReference>
<dbReference type="InterPro" id="IPR043145">
    <property type="entry name" value="Znf_ZZ_sf"/>
</dbReference>
<protein>
    <submittedName>
        <fullName evidence="12">Uncharacterized protein</fullName>
    </submittedName>
</protein>
<comment type="caution">
    <text evidence="12">The sequence shown here is derived from an EMBL/GenBank/DDBJ whole genome shotgun (WGS) entry which is preliminary data.</text>
</comment>
<dbReference type="CDD" id="cd02335">
    <property type="entry name" value="ZZ_ADA2"/>
    <property type="match status" value="1"/>
</dbReference>
<evidence type="ECO:0000256" key="1">
    <source>
        <dbReference type="ARBA" id="ARBA00004123"/>
    </source>
</evidence>
<evidence type="ECO:0000259" key="8">
    <source>
        <dbReference type="PROSITE" id="PS50090"/>
    </source>
</evidence>
<feature type="domain" description="Myb-like" evidence="8">
    <location>
        <begin position="69"/>
        <end position="112"/>
    </location>
</feature>
<dbReference type="PROSITE" id="PS51294">
    <property type="entry name" value="HTH_MYB"/>
    <property type="match status" value="1"/>
</dbReference>
<dbReference type="PROSITE" id="PS50090">
    <property type="entry name" value="MYB_LIKE"/>
    <property type="match status" value="1"/>
</dbReference>
<evidence type="ECO:0000259" key="11">
    <source>
        <dbReference type="PROSITE" id="PS51294"/>
    </source>
</evidence>
<evidence type="ECO:0000256" key="7">
    <source>
        <dbReference type="PROSITE-ProRule" id="PRU00228"/>
    </source>
</evidence>
<feature type="domain" description="SANT" evidence="10">
    <location>
        <begin position="64"/>
        <end position="116"/>
    </location>
</feature>
<comment type="subcellular location">
    <subcellularLocation>
        <location evidence="1">Nucleus</location>
    </subcellularLocation>
</comment>
<dbReference type="GO" id="GO:0003677">
    <property type="term" value="F:DNA binding"/>
    <property type="evidence" value="ECO:0007669"/>
    <property type="project" value="UniProtKB-KW"/>
</dbReference>
<evidence type="ECO:0000256" key="5">
    <source>
        <dbReference type="ARBA" id="ARBA00023125"/>
    </source>
</evidence>
<evidence type="ECO:0000313" key="13">
    <source>
        <dbReference type="Proteomes" id="UP001188597"/>
    </source>
</evidence>
<dbReference type="SMART" id="SM00717">
    <property type="entry name" value="SANT"/>
    <property type="match status" value="1"/>
</dbReference>
<dbReference type="PROSITE" id="PS01357">
    <property type="entry name" value="ZF_ZZ_1"/>
    <property type="match status" value="1"/>
</dbReference>
<evidence type="ECO:0000259" key="10">
    <source>
        <dbReference type="PROSITE" id="PS51293"/>
    </source>
</evidence>
<dbReference type="GO" id="GO:0008270">
    <property type="term" value="F:zinc ion binding"/>
    <property type="evidence" value="ECO:0007669"/>
    <property type="project" value="UniProtKB-KW"/>
</dbReference>
<dbReference type="Proteomes" id="UP001188597">
    <property type="component" value="Unassembled WGS sequence"/>
</dbReference>
<feature type="domain" description="ZZ-type" evidence="9">
    <location>
        <begin position="6"/>
        <end position="62"/>
    </location>
</feature>
<evidence type="ECO:0000256" key="2">
    <source>
        <dbReference type="ARBA" id="ARBA00022723"/>
    </source>
</evidence>
<dbReference type="InterPro" id="IPR009057">
    <property type="entry name" value="Homeodomain-like_sf"/>
</dbReference>
<dbReference type="InterPro" id="IPR041983">
    <property type="entry name" value="ADA2-like_ZZ"/>
</dbReference>
<keyword evidence="13" id="KW-1185">Reference proteome</keyword>
<dbReference type="CDD" id="cd00167">
    <property type="entry name" value="SANT"/>
    <property type="match status" value="1"/>
</dbReference>
<proteinExistence type="predicted"/>
<dbReference type="PANTHER" id="PTHR12374">
    <property type="entry name" value="TRANSCRIPTIONAL ADAPTOR 2 ADA2 -RELATED"/>
    <property type="match status" value="1"/>
</dbReference>
<name>A0AA88WTS3_9ASTE</name>
<dbReference type="GO" id="GO:0006338">
    <property type="term" value="P:chromatin remodeling"/>
    <property type="evidence" value="ECO:0007669"/>
    <property type="project" value="TreeGrafter"/>
</dbReference>
<organism evidence="12 13">
    <name type="scientific">Escallonia herrerae</name>
    <dbReference type="NCBI Taxonomy" id="1293975"/>
    <lineage>
        <taxon>Eukaryota</taxon>
        <taxon>Viridiplantae</taxon>
        <taxon>Streptophyta</taxon>
        <taxon>Embryophyta</taxon>
        <taxon>Tracheophyta</taxon>
        <taxon>Spermatophyta</taxon>
        <taxon>Magnoliopsida</taxon>
        <taxon>eudicotyledons</taxon>
        <taxon>Gunneridae</taxon>
        <taxon>Pentapetalae</taxon>
        <taxon>asterids</taxon>
        <taxon>campanulids</taxon>
        <taxon>Escalloniales</taxon>
        <taxon>Escalloniaceae</taxon>
        <taxon>Escallonia</taxon>
    </lineage>
</organism>
<evidence type="ECO:0000256" key="4">
    <source>
        <dbReference type="ARBA" id="ARBA00022833"/>
    </source>
</evidence>
<sequence>MNEGKKALYHCNYCNKDISGKIRIKCVMCSDFDLCVECFSVGAEVYPHKSNHPYRVMDNLSFPLISPDWNADEEILILEGIEMYGMGNWTEVAEHVGTKSKSQCIDHYNTIYMNSPCFPLPFKPFEMDHEVSTLAGSLQDMSHVMGKNKEELLAMARGHGETNK</sequence>
<dbReference type="SUPFAM" id="SSF57850">
    <property type="entry name" value="RING/U-box"/>
    <property type="match status" value="1"/>
</dbReference>
<keyword evidence="2" id="KW-0479">Metal-binding</keyword>
<dbReference type="EMBL" id="JAVXUP010000215">
    <property type="protein sequence ID" value="KAK3033981.1"/>
    <property type="molecule type" value="Genomic_DNA"/>
</dbReference>
<dbReference type="PROSITE" id="PS51293">
    <property type="entry name" value="SANT"/>
    <property type="match status" value="1"/>
</dbReference>
<dbReference type="SMART" id="SM00291">
    <property type="entry name" value="ZnF_ZZ"/>
    <property type="match status" value="1"/>
</dbReference>
<dbReference type="AlphaFoldDB" id="A0AA88WTS3"/>
<dbReference type="PROSITE" id="PS50135">
    <property type="entry name" value="ZF_ZZ_2"/>
    <property type="match status" value="1"/>
</dbReference>
<dbReference type="InterPro" id="IPR000433">
    <property type="entry name" value="Znf_ZZ"/>
</dbReference>
<evidence type="ECO:0000313" key="12">
    <source>
        <dbReference type="EMBL" id="KAK3033981.1"/>
    </source>
</evidence>
<dbReference type="InterPro" id="IPR017884">
    <property type="entry name" value="SANT_dom"/>
</dbReference>
<keyword evidence="3 7" id="KW-0863">Zinc-finger</keyword>
<dbReference type="Pfam" id="PF00249">
    <property type="entry name" value="Myb_DNA-binding"/>
    <property type="match status" value="1"/>
</dbReference>